<dbReference type="PANTHER" id="PTHR42878">
    <property type="entry name" value="TWO-COMPONENT HISTIDINE KINASE"/>
    <property type="match status" value="1"/>
</dbReference>
<dbReference type="InterPro" id="IPR029016">
    <property type="entry name" value="GAF-like_dom_sf"/>
</dbReference>
<dbReference type="GO" id="GO:0000155">
    <property type="term" value="F:phosphorelay sensor kinase activity"/>
    <property type="evidence" value="ECO:0007669"/>
    <property type="project" value="InterPro"/>
</dbReference>
<dbReference type="SUPFAM" id="SSF47384">
    <property type="entry name" value="Homodimeric domain of signal transducing histidine kinase"/>
    <property type="match status" value="1"/>
</dbReference>
<dbReference type="PANTHER" id="PTHR42878:SF15">
    <property type="entry name" value="BACTERIOPHYTOCHROME"/>
    <property type="match status" value="1"/>
</dbReference>
<keyword evidence="4" id="KW-0600">Photoreceptor protein</keyword>
<evidence type="ECO:0000259" key="11">
    <source>
        <dbReference type="PROSITE" id="PS50046"/>
    </source>
</evidence>
<dbReference type="SUPFAM" id="SSF55874">
    <property type="entry name" value="ATPase domain of HSP90 chaperone/DNA topoisomerase II/histidine kinase"/>
    <property type="match status" value="1"/>
</dbReference>
<dbReference type="InterPro" id="IPR003018">
    <property type="entry name" value="GAF"/>
</dbReference>
<dbReference type="Proteomes" id="UP000316801">
    <property type="component" value="Unassembled WGS sequence"/>
</dbReference>
<evidence type="ECO:0000256" key="5">
    <source>
        <dbReference type="ARBA" id="ARBA00022553"/>
    </source>
</evidence>
<dbReference type="AlphaFoldDB" id="A0A549T7F2"/>
<dbReference type="PROSITE" id="PS50046">
    <property type="entry name" value="PHYTOCHROME_2"/>
    <property type="match status" value="1"/>
</dbReference>
<dbReference type="RefSeq" id="WP_143125914.1">
    <property type="nucleotide sequence ID" value="NZ_VJMG01000038.1"/>
</dbReference>
<dbReference type="InterPro" id="IPR003661">
    <property type="entry name" value="HisK_dim/P_dom"/>
</dbReference>
<dbReference type="InterPro" id="IPR001294">
    <property type="entry name" value="Phytochrome"/>
</dbReference>
<keyword evidence="10" id="KW-0675">Receptor</keyword>
<dbReference type="Pfam" id="PF01590">
    <property type="entry name" value="GAF"/>
    <property type="match status" value="1"/>
</dbReference>
<evidence type="ECO:0000313" key="14">
    <source>
        <dbReference type="Proteomes" id="UP000316801"/>
    </source>
</evidence>
<dbReference type="GO" id="GO:0006355">
    <property type="term" value="P:regulation of DNA-templated transcription"/>
    <property type="evidence" value="ECO:0007669"/>
    <property type="project" value="InterPro"/>
</dbReference>
<dbReference type="Gene3D" id="3.30.450.40">
    <property type="match status" value="1"/>
</dbReference>
<feature type="domain" description="Phytochrome chromophore attachment site" evidence="11">
    <location>
        <begin position="132"/>
        <end position="290"/>
    </location>
</feature>
<evidence type="ECO:0000256" key="3">
    <source>
        <dbReference type="ARBA" id="ARBA00012438"/>
    </source>
</evidence>
<dbReference type="PRINTS" id="PR01033">
    <property type="entry name" value="PHYTOCHROME"/>
</dbReference>
<comment type="caution">
    <text evidence="13">The sequence shown here is derived from an EMBL/GenBank/DDBJ whole genome shotgun (WGS) entry which is preliminary data.</text>
</comment>
<dbReference type="InterPro" id="IPR013515">
    <property type="entry name" value="Phytochrome_cen-reg"/>
</dbReference>
<accession>A0A549T7F2</accession>
<gene>
    <name evidence="13" type="ORF">FNA46_14440</name>
</gene>
<evidence type="ECO:0000256" key="1">
    <source>
        <dbReference type="ARBA" id="ARBA00000085"/>
    </source>
</evidence>
<dbReference type="GO" id="GO:0009584">
    <property type="term" value="P:detection of visible light"/>
    <property type="evidence" value="ECO:0007669"/>
    <property type="project" value="InterPro"/>
</dbReference>
<organism evidence="13 14">
    <name type="scientific">Rhizobium straminoryzae</name>
    <dbReference type="NCBI Taxonomy" id="1387186"/>
    <lineage>
        <taxon>Bacteria</taxon>
        <taxon>Pseudomonadati</taxon>
        <taxon>Pseudomonadota</taxon>
        <taxon>Alphaproteobacteria</taxon>
        <taxon>Hyphomicrobiales</taxon>
        <taxon>Rhizobiaceae</taxon>
        <taxon>Rhizobium/Agrobacterium group</taxon>
        <taxon>Rhizobium</taxon>
    </lineage>
</organism>
<dbReference type="GO" id="GO:0000156">
    <property type="term" value="F:phosphorelay response regulator activity"/>
    <property type="evidence" value="ECO:0007669"/>
    <property type="project" value="TreeGrafter"/>
</dbReference>
<dbReference type="InterPro" id="IPR036890">
    <property type="entry name" value="HATPase_C_sf"/>
</dbReference>
<protein>
    <recommendedName>
        <fullName evidence="3">histidine kinase</fullName>
        <ecNumber evidence="3">2.7.13.3</ecNumber>
    </recommendedName>
</protein>
<comment type="similarity">
    <text evidence="2">In the N-terminal section; belongs to the phytochrome family.</text>
</comment>
<dbReference type="InterPro" id="IPR016132">
    <property type="entry name" value="Phyto_chromo_attachment"/>
</dbReference>
<dbReference type="InterPro" id="IPR005467">
    <property type="entry name" value="His_kinase_dom"/>
</dbReference>
<dbReference type="Gene3D" id="3.30.450.20">
    <property type="entry name" value="PAS domain"/>
    <property type="match status" value="1"/>
</dbReference>
<evidence type="ECO:0000256" key="2">
    <source>
        <dbReference type="ARBA" id="ARBA00006402"/>
    </source>
</evidence>
<dbReference type="Pfam" id="PF00360">
    <property type="entry name" value="PHY"/>
    <property type="match status" value="1"/>
</dbReference>
<evidence type="ECO:0000313" key="13">
    <source>
        <dbReference type="EMBL" id="TRL37808.1"/>
    </source>
</evidence>
<proteinExistence type="inferred from homology"/>
<reference evidence="13 14" key="1">
    <citation type="submission" date="2019-07" db="EMBL/GenBank/DDBJ databases">
        <title>Ln-dependent methylotrophs.</title>
        <authorList>
            <person name="Tani A."/>
        </authorList>
    </citation>
    <scope>NUCLEOTIDE SEQUENCE [LARGE SCALE GENOMIC DNA]</scope>
    <source>
        <strain evidence="13 14">SM12</strain>
    </source>
</reference>
<dbReference type="Pfam" id="PF02518">
    <property type="entry name" value="HATPase_c"/>
    <property type="match status" value="1"/>
</dbReference>
<evidence type="ECO:0000256" key="10">
    <source>
        <dbReference type="ARBA" id="ARBA00023170"/>
    </source>
</evidence>
<dbReference type="Gene3D" id="3.30.450.270">
    <property type="match status" value="1"/>
</dbReference>
<evidence type="ECO:0000256" key="8">
    <source>
        <dbReference type="ARBA" id="ARBA00022777"/>
    </source>
</evidence>
<dbReference type="InterPro" id="IPR050351">
    <property type="entry name" value="BphY/WalK/GraS-like"/>
</dbReference>
<evidence type="ECO:0000259" key="12">
    <source>
        <dbReference type="PROSITE" id="PS50109"/>
    </source>
</evidence>
<dbReference type="GO" id="GO:0007234">
    <property type="term" value="P:osmosensory signaling via phosphorelay pathway"/>
    <property type="evidence" value="ECO:0007669"/>
    <property type="project" value="TreeGrafter"/>
</dbReference>
<keyword evidence="14" id="KW-1185">Reference proteome</keyword>
<evidence type="ECO:0000256" key="6">
    <source>
        <dbReference type="ARBA" id="ARBA00022606"/>
    </source>
</evidence>
<keyword evidence="6" id="KW-0716">Sensory transduction</keyword>
<dbReference type="Gene3D" id="1.10.287.130">
    <property type="match status" value="1"/>
</dbReference>
<keyword evidence="9" id="KW-0157">Chromophore</keyword>
<dbReference type="SUPFAM" id="SSF55785">
    <property type="entry name" value="PYP-like sensor domain (PAS domain)"/>
    <property type="match status" value="1"/>
</dbReference>
<dbReference type="PROSITE" id="PS50109">
    <property type="entry name" value="HIS_KIN"/>
    <property type="match status" value="1"/>
</dbReference>
<comment type="catalytic activity">
    <reaction evidence="1">
        <text>ATP + protein L-histidine = ADP + protein N-phospho-L-histidine.</text>
        <dbReference type="EC" id="2.7.13.3"/>
    </reaction>
</comment>
<dbReference type="Gene3D" id="3.30.565.10">
    <property type="entry name" value="Histidine kinase-like ATPase, C-terminal domain"/>
    <property type="match status" value="1"/>
</dbReference>
<dbReference type="SMART" id="SM00387">
    <property type="entry name" value="HATPase_c"/>
    <property type="match status" value="1"/>
</dbReference>
<keyword evidence="8" id="KW-0418">Kinase</keyword>
<dbReference type="InterPro" id="IPR013654">
    <property type="entry name" value="PAS_2"/>
</dbReference>
<evidence type="ECO:0000256" key="9">
    <source>
        <dbReference type="ARBA" id="ARBA00022991"/>
    </source>
</evidence>
<dbReference type="EMBL" id="VJMG01000038">
    <property type="protein sequence ID" value="TRL37808.1"/>
    <property type="molecule type" value="Genomic_DNA"/>
</dbReference>
<dbReference type="InterPro" id="IPR003594">
    <property type="entry name" value="HATPase_dom"/>
</dbReference>
<dbReference type="SMART" id="SM00065">
    <property type="entry name" value="GAF"/>
    <property type="match status" value="1"/>
</dbReference>
<dbReference type="EC" id="2.7.13.3" evidence="3"/>
<dbReference type="GO" id="GO:0009881">
    <property type="term" value="F:photoreceptor activity"/>
    <property type="evidence" value="ECO:0007669"/>
    <property type="project" value="UniProtKB-KW"/>
</dbReference>
<keyword evidence="7" id="KW-0808">Transferase</keyword>
<dbReference type="CDD" id="cd00082">
    <property type="entry name" value="HisKA"/>
    <property type="match status" value="1"/>
</dbReference>
<dbReference type="GO" id="GO:0030295">
    <property type="term" value="F:protein kinase activator activity"/>
    <property type="evidence" value="ECO:0007669"/>
    <property type="project" value="TreeGrafter"/>
</dbReference>
<evidence type="ECO:0000256" key="4">
    <source>
        <dbReference type="ARBA" id="ARBA00022543"/>
    </source>
</evidence>
<dbReference type="FunFam" id="3.30.565.10:FF:000006">
    <property type="entry name" value="Sensor histidine kinase WalK"/>
    <property type="match status" value="1"/>
</dbReference>
<dbReference type="InterPro" id="IPR036097">
    <property type="entry name" value="HisK_dim/P_sf"/>
</dbReference>
<evidence type="ECO:0000256" key="7">
    <source>
        <dbReference type="ARBA" id="ARBA00022679"/>
    </source>
</evidence>
<dbReference type="SUPFAM" id="SSF55781">
    <property type="entry name" value="GAF domain-like"/>
    <property type="match status" value="2"/>
</dbReference>
<dbReference type="Pfam" id="PF08446">
    <property type="entry name" value="PAS_2"/>
    <property type="match status" value="1"/>
</dbReference>
<dbReference type="InterPro" id="IPR035965">
    <property type="entry name" value="PAS-like_dom_sf"/>
</dbReference>
<sequence>MNETDPDLEACAREPIRVPGAIQPHGALFVLAGAPPVVVQVSANLADYLPDGVRQDAPLFGPLADLGDRLVRWQASGERYFQTRLETEGLIASAHRAGDRVIVEVERLGGERLEAVFSRLRSFTAQLSDEPDIARSLPAVAGFVQQLTGFDRVLVYRFDADWNGQVVAESGNGRLPSYLDLRFPAADIPAQARALYATNRLRIIPDVDYRPVPLVPVPDPQTGDALDMSQCQLRSVSPVHLEYMRNMGTAASMSVSILVDGRLWGLISCHSAGPHMVSQALREICDFVAQALAMRIAALARAEDAARRVMLSAVTSRLLSAMSSAPDWMEALAGEGEGLLAQVGAAGAALVSPERLLSVGEVPPEAAIRRLAAWLDAQPRQDLFSTDRLTRLLEQAPELAADLAPEMAARASGVLALPISRLHAGWLIWFRPELLHTVRWGGNPHEKVREQGRIHPRQSFSAWQELVRACAEPWSEAELAAARALGSAIVGIVLRKAEELAELSGELTRANKELEAFSYSVSHDLRAPFRHIVGFAELLRERETGLDEKSRHYLQTISDAALSAGRLVDDLLNFSQLGRTALVTRPVDMDKLVAEVITSVTMAMGNRRIEWRVSPLPVGLGDATLLRQVWFNLIDNAVKYTRDCDPARIVIAGETRNDMALYSVTDNGVGFDMAYVGKLFGVFQRLQRAEDFEGTGIGLALARRIVERHNGSISAHGELGQGASFTFALPMTTERKGRALA</sequence>
<feature type="domain" description="Histidine kinase" evidence="12">
    <location>
        <begin position="520"/>
        <end position="733"/>
    </location>
</feature>
<dbReference type="Pfam" id="PF00512">
    <property type="entry name" value="HisKA"/>
    <property type="match status" value="1"/>
</dbReference>
<dbReference type="SMART" id="SM00388">
    <property type="entry name" value="HisKA"/>
    <property type="match status" value="1"/>
</dbReference>
<name>A0A549T7F2_9HYPH</name>
<dbReference type="InterPro" id="IPR043150">
    <property type="entry name" value="Phytochrome_PHY_sf"/>
</dbReference>
<keyword evidence="5" id="KW-0597">Phosphoprotein</keyword>